<feature type="transmembrane region" description="Helical" evidence="7">
    <location>
        <begin position="99"/>
        <end position="117"/>
    </location>
</feature>
<evidence type="ECO:0000256" key="4">
    <source>
        <dbReference type="ARBA" id="ARBA00022692"/>
    </source>
</evidence>
<feature type="non-terminal residue" evidence="8">
    <location>
        <position position="1"/>
    </location>
</feature>
<sequence>ITGLIYQILERKGLVECNKCDAEGKDKDARDLDDFSIKEDVKRRWSGYKFTTENLVRDGKGVIAGSYALAKMVGWWILIGMILASFARTFIPTDLFHQYLGPTVLGLIITLIFATIIEVCSEGSSPIAFEIFKQTGAFGNSFTFLMAGVATDYTEVGLIWSNIGKRAAIFLPVITVPQILLLGFLFNLFL</sequence>
<feature type="transmembrane region" description="Helical" evidence="7">
    <location>
        <begin position="137"/>
        <end position="160"/>
    </location>
</feature>
<evidence type="ECO:0000256" key="2">
    <source>
        <dbReference type="ARBA" id="ARBA00006386"/>
    </source>
</evidence>
<dbReference type="EMBL" id="BARW01020820">
    <property type="protein sequence ID" value="GAI96109.1"/>
    <property type="molecule type" value="Genomic_DNA"/>
</dbReference>
<evidence type="ECO:0000313" key="8">
    <source>
        <dbReference type="EMBL" id="GAI96109.1"/>
    </source>
</evidence>
<comment type="caution">
    <text evidence="8">The sequence shown here is derived from an EMBL/GenBank/DDBJ whole genome shotgun (WGS) entry which is preliminary data.</text>
</comment>
<evidence type="ECO:0000256" key="7">
    <source>
        <dbReference type="SAM" id="Phobius"/>
    </source>
</evidence>
<dbReference type="Pfam" id="PF03773">
    <property type="entry name" value="ArsP_1"/>
    <property type="match status" value="1"/>
</dbReference>
<keyword evidence="3" id="KW-1003">Cell membrane</keyword>
<feature type="transmembrane region" description="Helical" evidence="7">
    <location>
        <begin position="167"/>
        <end position="189"/>
    </location>
</feature>
<keyword evidence="4 7" id="KW-0812">Transmembrane</keyword>
<protein>
    <recommendedName>
        <fullName evidence="9">ATPase</fullName>
    </recommendedName>
</protein>
<comment type="similarity">
    <text evidence="2">Belongs to the UPF0718 family.</text>
</comment>
<dbReference type="GO" id="GO:0005886">
    <property type="term" value="C:plasma membrane"/>
    <property type="evidence" value="ECO:0007669"/>
    <property type="project" value="UniProtKB-SubCell"/>
</dbReference>
<evidence type="ECO:0000256" key="3">
    <source>
        <dbReference type="ARBA" id="ARBA00022475"/>
    </source>
</evidence>
<dbReference type="PANTHER" id="PTHR34184">
    <property type="entry name" value="UPF0718 PROTEIN YCGR"/>
    <property type="match status" value="1"/>
</dbReference>
<gene>
    <name evidence="8" type="ORF">S12H4_35100</name>
</gene>
<dbReference type="InterPro" id="IPR005524">
    <property type="entry name" value="DUF318"/>
</dbReference>
<accession>X1UUT6</accession>
<evidence type="ECO:0008006" key="9">
    <source>
        <dbReference type="Google" id="ProtNLM"/>
    </source>
</evidence>
<keyword evidence="6 7" id="KW-0472">Membrane</keyword>
<feature type="transmembrane region" description="Helical" evidence="7">
    <location>
        <begin position="67"/>
        <end position="87"/>
    </location>
</feature>
<evidence type="ECO:0000256" key="5">
    <source>
        <dbReference type="ARBA" id="ARBA00022989"/>
    </source>
</evidence>
<dbReference type="AlphaFoldDB" id="X1UUT6"/>
<reference evidence="8" key="1">
    <citation type="journal article" date="2014" name="Front. Microbiol.">
        <title>High frequency of phylogenetically diverse reductive dehalogenase-homologous genes in deep subseafloor sedimentary metagenomes.</title>
        <authorList>
            <person name="Kawai M."/>
            <person name="Futagami T."/>
            <person name="Toyoda A."/>
            <person name="Takaki Y."/>
            <person name="Nishi S."/>
            <person name="Hori S."/>
            <person name="Arai W."/>
            <person name="Tsubouchi T."/>
            <person name="Morono Y."/>
            <person name="Uchiyama I."/>
            <person name="Ito T."/>
            <person name="Fujiyama A."/>
            <person name="Inagaki F."/>
            <person name="Takami H."/>
        </authorList>
    </citation>
    <scope>NUCLEOTIDE SEQUENCE</scope>
    <source>
        <strain evidence="8">Expedition CK06-06</strain>
    </source>
</reference>
<dbReference type="InterPro" id="IPR052923">
    <property type="entry name" value="UPF0718"/>
</dbReference>
<evidence type="ECO:0000256" key="6">
    <source>
        <dbReference type="ARBA" id="ARBA00023136"/>
    </source>
</evidence>
<proteinExistence type="inferred from homology"/>
<evidence type="ECO:0000256" key="1">
    <source>
        <dbReference type="ARBA" id="ARBA00004651"/>
    </source>
</evidence>
<comment type="subcellular location">
    <subcellularLocation>
        <location evidence="1">Cell membrane</location>
        <topology evidence="1">Multi-pass membrane protein</topology>
    </subcellularLocation>
</comment>
<organism evidence="8">
    <name type="scientific">marine sediment metagenome</name>
    <dbReference type="NCBI Taxonomy" id="412755"/>
    <lineage>
        <taxon>unclassified sequences</taxon>
        <taxon>metagenomes</taxon>
        <taxon>ecological metagenomes</taxon>
    </lineage>
</organism>
<dbReference type="PANTHER" id="PTHR34184:SF4">
    <property type="entry name" value="UPF0718 PROTEIN YCGR"/>
    <property type="match status" value="1"/>
</dbReference>
<keyword evidence="5 7" id="KW-1133">Transmembrane helix</keyword>
<name>X1UUT6_9ZZZZ</name>